<feature type="compositionally biased region" description="Gly residues" evidence="1">
    <location>
        <begin position="241"/>
        <end position="252"/>
    </location>
</feature>
<feature type="transmembrane region" description="Helical" evidence="2">
    <location>
        <begin position="194"/>
        <end position="215"/>
    </location>
</feature>
<comment type="caution">
    <text evidence="4">The sequence shown here is derived from an EMBL/GenBank/DDBJ whole genome shotgun (WGS) entry which is preliminary data.</text>
</comment>
<dbReference type="InterPro" id="IPR018929">
    <property type="entry name" value="DUF2510"/>
</dbReference>
<feature type="region of interest" description="Disordered" evidence="1">
    <location>
        <begin position="216"/>
        <end position="278"/>
    </location>
</feature>
<reference evidence="4 5" key="1">
    <citation type="submission" date="2020-07" db="EMBL/GenBank/DDBJ databases">
        <title>Differential regulation of undecylprodigiosin biosynthesis in the yeast-scavenging Streptomyces strain MBK6.</title>
        <authorList>
            <person name="Baral B."/>
            <person name="Siitonen V."/>
            <person name="Laughlin M."/>
            <person name="Yamada K."/>
            <person name="Ilomaeki M."/>
            <person name="Metsae-Ketelae M."/>
            <person name="Niemi J."/>
        </authorList>
    </citation>
    <scope>NUCLEOTIDE SEQUENCE [LARGE SCALE GENOMIC DNA]</scope>
    <source>
        <strain evidence="4 5">MBK6</strain>
    </source>
</reference>
<name>A0A7W2DNY8_9ACTN</name>
<proteinExistence type="predicted"/>
<sequence length="436" mass="42934">MTQVTPPGWYPDPGQNSDGPATERWWDGNAWTERIRPAAPAAPGGPPAPGPADAARAEEDTPPSDAVPQDTAPSGPDTTGAPDTTVAPDTGAGPADAGPGTPPAPAVPAADAAQAGPADAGPGSGPAAPRWGGPPAPGQEGAFGPTAPLPAGGYPGAQPGAYPPPYPGQAGYPAHPAYPAYPTPLPPRRRGLRVGIAVAAAVAVLASIGVGAYVLTKDDGGSGGTSSSAQGPGGERRGREGGSGGSGGGGPESGRPEAPKIESGSVADPIDGISLPVPDGWYGQQGQIGAQLSSKDTYKCPGDTSRTCTRGGAYSTPALALGTKGGTAEEVAKADIADNAEESYGGDSYGSITSHEVLASKAVTVAGQKGYLVRWKAVTSKGSDGYVQSLAFPSPVSAKQMVVVRFGVDVGQKQSLLDEITEGIKVSKGGGSGQDV</sequence>
<evidence type="ECO:0000256" key="2">
    <source>
        <dbReference type="SAM" id="Phobius"/>
    </source>
</evidence>
<gene>
    <name evidence="4" type="ORF">H1X69_02830</name>
</gene>
<dbReference type="EMBL" id="JACERG010000003">
    <property type="protein sequence ID" value="MBA5220351.1"/>
    <property type="molecule type" value="Genomic_DNA"/>
</dbReference>
<keyword evidence="2" id="KW-1133">Transmembrane helix</keyword>
<dbReference type="Pfam" id="PF10708">
    <property type="entry name" value="DUF2510"/>
    <property type="match status" value="1"/>
</dbReference>
<feature type="domain" description="DUF2510" evidence="3">
    <location>
        <begin position="7"/>
        <end position="43"/>
    </location>
</feature>
<feature type="compositionally biased region" description="Low complexity" evidence="1">
    <location>
        <begin position="144"/>
        <end position="160"/>
    </location>
</feature>
<dbReference type="Proteomes" id="UP000587608">
    <property type="component" value="Unassembled WGS sequence"/>
</dbReference>
<keyword evidence="2" id="KW-0472">Membrane</keyword>
<feature type="compositionally biased region" description="Low complexity" evidence="1">
    <location>
        <begin position="107"/>
        <end position="131"/>
    </location>
</feature>
<evidence type="ECO:0000313" key="4">
    <source>
        <dbReference type="EMBL" id="MBA5220351.1"/>
    </source>
</evidence>
<evidence type="ECO:0000259" key="3">
    <source>
        <dbReference type="Pfam" id="PF10708"/>
    </source>
</evidence>
<feature type="compositionally biased region" description="Low complexity" evidence="1">
    <location>
        <begin position="87"/>
        <end position="99"/>
    </location>
</feature>
<accession>A0A7W2DNY8</accession>
<keyword evidence="2" id="KW-0812">Transmembrane</keyword>
<evidence type="ECO:0000256" key="1">
    <source>
        <dbReference type="SAM" id="MobiDB-lite"/>
    </source>
</evidence>
<protein>
    <submittedName>
        <fullName evidence="4">DUF2510 domain-containing protein</fullName>
    </submittedName>
</protein>
<dbReference type="AlphaFoldDB" id="A0A7W2DNY8"/>
<organism evidence="4 5">
    <name type="scientific">Streptomyces griseoaurantiacus</name>
    <dbReference type="NCBI Taxonomy" id="68213"/>
    <lineage>
        <taxon>Bacteria</taxon>
        <taxon>Bacillati</taxon>
        <taxon>Actinomycetota</taxon>
        <taxon>Actinomycetes</taxon>
        <taxon>Kitasatosporales</taxon>
        <taxon>Streptomycetaceae</taxon>
        <taxon>Streptomyces</taxon>
        <taxon>Streptomyces aurantiacus group</taxon>
    </lineage>
</organism>
<feature type="region of interest" description="Disordered" evidence="1">
    <location>
        <begin position="1"/>
        <end position="189"/>
    </location>
</feature>
<feature type="compositionally biased region" description="Low complexity" evidence="1">
    <location>
        <begin position="168"/>
        <end position="178"/>
    </location>
</feature>
<evidence type="ECO:0000313" key="5">
    <source>
        <dbReference type="Proteomes" id="UP000587608"/>
    </source>
</evidence>